<gene>
    <name evidence="7" type="ORF">SAMN05661091_5947</name>
</gene>
<reference evidence="8" key="1">
    <citation type="submission" date="2017-04" db="EMBL/GenBank/DDBJ databases">
        <authorList>
            <person name="Varghese N."/>
            <person name="Submissions S."/>
        </authorList>
    </citation>
    <scope>NUCLEOTIDE SEQUENCE [LARGE SCALE GENOMIC DNA]</scope>
    <source>
        <strain evidence="8">N3/975</strain>
    </source>
</reference>
<dbReference type="InterPro" id="IPR001544">
    <property type="entry name" value="Aminotrans_IV"/>
</dbReference>
<dbReference type="AlphaFoldDB" id="A0A1X7HTU6"/>
<dbReference type="Gene3D" id="3.30.470.10">
    <property type="match status" value="1"/>
</dbReference>
<keyword evidence="8" id="KW-1185">Reference proteome</keyword>
<evidence type="ECO:0000313" key="7">
    <source>
        <dbReference type="EMBL" id="SMF92654.1"/>
    </source>
</evidence>
<dbReference type="InterPro" id="IPR043131">
    <property type="entry name" value="BCAT-like_N"/>
</dbReference>
<dbReference type="InterPro" id="IPR036038">
    <property type="entry name" value="Aminotransferase-like"/>
</dbReference>
<dbReference type="PROSITE" id="PS00770">
    <property type="entry name" value="AA_TRANSFER_CLASS_4"/>
    <property type="match status" value="1"/>
</dbReference>
<proteinExistence type="inferred from homology"/>
<dbReference type="GO" id="GO:0046394">
    <property type="term" value="P:carboxylic acid biosynthetic process"/>
    <property type="evidence" value="ECO:0007669"/>
    <property type="project" value="UniProtKB-ARBA"/>
</dbReference>
<dbReference type="FunFam" id="3.20.10.10:FF:000002">
    <property type="entry name" value="D-alanine aminotransferase"/>
    <property type="match status" value="1"/>
</dbReference>
<dbReference type="Pfam" id="PF01063">
    <property type="entry name" value="Aminotran_4"/>
    <property type="match status" value="1"/>
</dbReference>
<evidence type="ECO:0000256" key="6">
    <source>
        <dbReference type="RuleBase" id="RU004516"/>
    </source>
</evidence>
<evidence type="ECO:0000313" key="8">
    <source>
        <dbReference type="Proteomes" id="UP000192940"/>
    </source>
</evidence>
<dbReference type="InterPro" id="IPR018300">
    <property type="entry name" value="Aminotrans_IV_CS"/>
</dbReference>
<dbReference type="GO" id="GO:0005829">
    <property type="term" value="C:cytosol"/>
    <property type="evidence" value="ECO:0007669"/>
    <property type="project" value="TreeGrafter"/>
</dbReference>
<dbReference type="PANTHER" id="PTHR42743">
    <property type="entry name" value="AMINO-ACID AMINOTRANSFERASE"/>
    <property type="match status" value="1"/>
</dbReference>
<dbReference type="InterPro" id="IPR043132">
    <property type="entry name" value="BCAT-like_C"/>
</dbReference>
<comment type="cofactor">
    <cofactor evidence="1 6">
        <name>pyridoxal 5'-phosphate</name>
        <dbReference type="ChEBI" id="CHEBI:597326"/>
    </cofactor>
</comment>
<dbReference type="InterPro" id="IPR050571">
    <property type="entry name" value="Class-IV_PLP-Dep_Aminotrnsfr"/>
</dbReference>
<comment type="subunit">
    <text evidence="3">Homodimer.</text>
</comment>
<organism evidence="7 8">
    <name type="scientific">Paenibacillus uliginis N3/975</name>
    <dbReference type="NCBI Taxonomy" id="1313296"/>
    <lineage>
        <taxon>Bacteria</taxon>
        <taxon>Bacillati</taxon>
        <taxon>Bacillota</taxon>
        <taxon>Bacilli</taxon>
        <taxon>Bacillales</taxon>
        <taxon>Paenibacillaceae</taxon>
        <taxon>Paenibacillus</taxon>
    </lineage>
</organism>
<dbReference type="RefSeq" id="WP_208916699.1">
    <property type="nucleotide sequence ID" value="NZ_LT840184.1"/>
</dbReference>
<evidence type="ECO:0000256" key="3">
    <source>
        <dbReference type="ARBA" id="ARBA00011738"/>
    </source>
</evidence>
<dbReference type="SUPFAM" id="SSF56752">
    <property type="entry name" value="D-aminoacid aminotransferase-like PLP-dependent enzymes"/>
    <property type="match status" value="1"/>
</dbReference>
<dbReference type="GO" id="GO:0008652">
    <property type="term" value="P:amino acid biosynthetic process"/>
    <property type="evidence" value="ECO:0007669"/>
    <property type="project" value="UniProtKB-ARBA"/>
</dbReference>
<dbReference type="CDD" id="cd00449">
    <property type="entry name" value="PLPDE_IV"/>
    <property type="match status" value="1"/>
</dbReference>
<evidence type="ECO:0000256" key="2">
    <source>
        <dbReference type="ARBA" id="ARBA00009320"/>
    </source>
</evidence>
<sequence length="293" mass="32518">MRFMGVDGRVVDTAEAVVSVMDHGLLYGMGLFETFRTYQGEPFLLERHLSRLADSCKMLGIAYNPNPERLREWILQLMSANELEDAYIRYTITAGVEALGLPAGDYTNPTELVYIKPLPVLPDSLYKKGRALQLLSTPRNTPETAVRLKSLHYMNNIMAKRELQSYPDAVHLQAEGLMLTGNGDLAEGIVSNIFFIKDGKLYTPDVDTGILPGITRAFVLELANHLGIPAEEGRYTWDVLTYADEIFTTGSVQELVPVTSLLRHGEENAVVGSGFVGPITEHLLKTYRQKAGL</sequence>
<keyword evidence="4 6" id="KW-0663">Pyridoxal phosphate</keyword>
<evidence type="ECO:0000256" key="1">
    <source>
        <dbReference type="ARBA" id="ARBA00001933"/>
    </source>
</evidence>
<dbReference type="STRING" id="1313296.SAMN05661091_5947"/>
<name>A0A1X7HTU6_9BACL</name>
<comment type="similarity">
    <text evidence="2 5">Belongs to the class-IV pyridoxal-phosphate-dependent aminotransferase family.</text>
</comment>
<dbReference type="EMBL" id="LT840184">
    <property type="protein sequence ID" value="SMF92654.1"/>
    <property type="molecule type" value="Genomic_DNA"/>
</dbReference>
<evidence type="ECO:0000256" key="5">
    <source>
        <dbReference type="RuleBase" id="RU004106"/>
    </source>
</evidence>
<evidence type="ECO:0000256" key="4">
    <source>
        <dbReference type="ARBA" id="ARBA00022898"/>
    </source>
</evidence>
<dbReference type="Gene3D" id="3.20.10.10">
    <property type="entry name" value="D-amino Acid Aminotransferase, subunit A, domain 2"/>
    <property type="match status" value="1"/>
</dbReference>
<keyword evidence="7" id="KW-0456">Lyase</keyword>
<dbReference type="Proteomes" id="UP000192940">
    <property type="component" value="Chromosome I"/>
</dbReference>
<protein>
    <submittedName>
        <fullName evidence="7">4-amino-4-deoxychorismate lyase</fullName>
    </submittedName>
</protein>
<dbReference type="PANTHER" id="PTHR42743:SF11">
    <property type="entry name" value="AMINODEOXYCHORISMATE LYASE"/>
    <property type="match status" value="1"/>
</dbReference>
<dbReference type="GO" id="GO:0016829">
    <property type="term" value="F:lyase activity"/>
    <property type="evidence" value="ECO:0007669"/>
    <property type="project" value="UniProtKB-KW"/>
</dbReference>
<accession>A0A1X7HTU6</accession>